<dbReference type="GO" id="GO:0016746">
    <property type="term" value="F:acyltransferase activity"/>
    <property type="evidence" value="ECO:0007669"/>
    <property type="project" value="InterPro"/>
</dbReference>
<comment type="caution">
    <text evidence="1">The sequence shown here is derived from an EMBL/GenBank/DDBJ whole genome shotgun (WGS) entry which is preliminary data.</text>
</comment>
<accession>A0A813L9G7</accession>
<name>A0A813L9G7_POLGL</name>
<dbReference type="EMBL" id="CAJNNW010034207">
    <property type="protein sequence ID" value="CAE8721960.1"/>
    <property type="molecule type" value="Genomic_DNA"/>
</dbReference>
<feature type="non-terminal residue" evidence="1">
    <location>
        <position position="1"/>
    </location>
</feature>
<gene>
    <name evidence="1" type="ORF">PGLA2088_LOCUS42233</name>
</gene>
<protein>
    <submittedName>
        <fullName evidence="1">Uncharacterized protein</fullName>
    </submittedName>
</protein>
<sequence>DQEAQTVPIRSGKASYGNLGHTSGLVSLARSCLLLDRSLHGPQVHLRQLVDLSGLGAASCREERQRLHFLTEVIEARGYRQLVGVSSFGATGNSCHQLVIGEKPTEQRITRKQRPLTWWPGSKQKE</sequence>
<reference evidence="1" key="1">
    <citation type="submission" date="2021-02" db="EMBL/GenBank/DDBJ databases">
        <authorList>
            <person name="Dougan E. K."/>
            <person name="Rhodes N."/>
            <person name="Thang M."/>
            <person name="Chan C."/>
        </authorList>
    </citation>
    <scope>NUCLEOTIDE SEQUENCE</scope>
</reference>
<organism evidence="1 2">
    <name type="scientific">Polarella glacialis</name>
    <name type="common">Dinoflagellate</name>
    <dbReference type="NCBI Taxonomy" id="89957"/>
    <lineage>
        <taxon>Eukaryota</taxon>
        <taxon>Sar</taxon>
        <taxon>Alveolata</taxon>
        <taxon>Dinophyceae</taxon>
        <taxon>Suessiales</taxon>
        <taxon>Suessiaceae</taxon>
        <taxon>Polarella</taxon>
    </lineage>
</organism>
<dbReference type="AlphaFoldDB" id="A0A813L9G7"/>
<proteinExistence type="predicted"/>
<dbReference type="SUPFAM" id="SSF53901">
    <property type="entry name" value="Thiolase-like"/>
    <property type="match status" value="1"/>
</dbReference>
<evidence type="ECO:0000313" key="2">
    <source>
        <dbReference type="Proteomes" id="UP000626109"/>
    </source>
</evidence>
<feature type="non-terminal residue" evidence="1">
    <location>
        <position position="126"/>
    </location>
</feature>
<evidence type="ECO:0000313" key="1">
    <source>
        <dbReference type="EMBL" id="CAE8721960.1"/>
    </source>
</evidence>
<dbReference type="Proteomes" id="UP000626109">
    <property type="component" value="Unassembled WGS sequence"/>
</dbReference>
<dbReference type="InterPro" id="IPR016039">
    <property type="entry name" value="Thiolase-like"/>
</dbReference>
<dbReference type="Gene3D" id="3.40.47.10">
    <property type="match status" value="1"/>
</dbReference>